<name>A0ABN1K0N1_9BURK</name>
<keyword evidence="2" id="KW-1185">Reference proteome</keyword>
<protein>
    <submittedName>
        <fullName evidence="1">Uncharacterized protein</fullName>
    </submittedName>
</protein>
<reference evidence="1 2" key="1">
    <citation type="journal article" date="2019" name="Int. J. Syst. Evol. Microbiol.">
        <title>The Global Catalogue of Microorganisms (GCM) 10K type strain sequencing project: providing services to taxonomists for standard genome sequencing and annotation.</title>
        <authorList>
            <consortium name="The Broad Institute Genomics Platform"/>
            <consortium name="The Broad Institute Genome Sequencing Center for Infectious Disease"/>
            <person name="Wu L."/>
            <person name="Ma J."/>
        </authorList>
    </citation>
    <scope>NUCLEOTIDE SEQUENCE [LARGE SCALE GENOMIC DNA]</scope>
    <source>
        <strain evidence="1 2">JCM 15503</strain>
    </source>
</reference>
<accession>A0ABN1K0N1</accession>
<evidence type="ECO:0000313" key="2">
    <source>
        <dbReference type="Proteomes" id="UP001500279"/>
    </source>
</evidence>
<sequence length="256" mass="26877">MLLALQTAITALLGDSLPALFVGDGGVQTSYGLDSWTFDPNSADPVAGEPGPEDAVDLLPFDPMAPTGPYALTRPPYPGPKRVYLRSAVGDLIPLSPTELSWDLADAKAFSVLPRPGRELEDFNQLEVHYGVVAAGSSLKLLHQATLSLSAADDETAAQVAALALAVLLLNRDTLRQQAGFAFNGGSYQAIGSFKKLSFVAGTVNGTVATVNLTAELALRVERLLGEDEGLPIAQILSPGRPASGRKVDIDPMVQN</sequence>
<evidence type="ECO:0000313" key="1">
    <source>
        <dbReference type="EMBL" id="GAA0750921.1"/>
    </source>
</evidence>
<organism evidence="1 2">
    <name type="scientific">Ideonella azotifigens</name>
    <dbReference type="NCBI Taxonomy" id="513160"/>
    <lineage>
        <taxon>Bacteria</taxon>
        <taxon>Pseudomonadati</taxon>
        <taxon>Pseudomonadota</taxon>
        <taxon>Betaproteobacteria</taxon>
        <taxon>Burkholderiales</taxon>
        <taxon>Sphaerotilaceae</taxon>
        <taxon>Ideonella</taxon>
    </lineage>
</organism>
<dbReference type="RefSeq" id="WP_141287791.1">
    <property type="nucleotide sequence ID" value="NZ_BAAAEW010000013.1"/>
</dbReference>
<proteinExistence type="predicted"/>
<dbReference type="Proteomes" id="UP001500279">
    <property type="component" value="Unassembled WGS sequence"/>
</dbReference>
<gene>
    <name evidence="1" type="ORF">GCM10009107_23190</name>
</gene>
<dbReference type="EMBL" id="BAAAEW010000013">
    <property type="protein sequence ID" value="GAA0750921.1"/>
    <property type="molecule type" value="Genomic_DNA"/>
</dbReference>
<comment type="caution">
    <text evidence="1">The sequence shown here is derived from an EMBL/GenBank/DDBJ whole genome shotgun (WGS) entry which is preliminary data.</text>
</comment>